<name>A0A8D8XCH4_9HEMI</name>
<keyword evidence="1" id="KW-0812">Transmembrane</keyword>
<evidence type="ECO:0000256" key="1">
    <source>
        <dbReference type="SAM" id="Phobius"/>
    </source>
</evidence>
<dbReference type="EMBL" id="HBUF01292731">
    <property type="protein sequence ID" value="CAG6689541.1"/>
    <property type="molecule type" value="Transcribed_RNA"/>
</dbReference>
<sequence length="144" mass="16914">MTAKGVQRFFMDTCGAMKSRILQIVHIDRVLFLWHLIRVERSFNVQQIVIIIINVFVIFNILVIFTIWRRRLVTFNTRRYRIRQSNVIVKVRISRKQIGNIVQSNIIMCRDDTGTSQGQIRLIERVGKVILISSAWRAVAFVLT</sequence>
<proteinExistence type="predicted"/>
<keyword evidence="1" id="KW-1133">Transmembrane helix</keyword>
<evidence type="ECO:0000313" key="2">
    <source>
        <dbReference type="EMBL" id="CAG6689540.1"/>
    </source>
</evidence>
<feature type="transmembrane region" description="Helical" evidence="1">
    <location>
        <begin position="49"/>
        <end position="68"/>
    </location>
</feature>
<keyword evidence="1" id="KW-0472">Membrane</keyword>
<accession>A0A8D8XCH4</accession>
<dbReference type="AlphaFoldDB" id="A0A8D8XCH4"/>
<organism evidence="2">
    <name type="scientific">Cacopsylla melanoneura</name>
    <dbReference type="NCBI Taxonomy" id="428564"/>
    <lineage>
        <taxon>Eukaryota</taxon>
        <taxon>Metazoa</taxon>
        <taxon>Ecdysozoa</taxon>
        <taxon>Arthropoda</taxon>
        <taxon>Hexapoda</taxon>
        <taxon>Insecta</taxon>
        <taxon>Pterygota</taxon>
        <taxon>Neoptera</taxon>
        <taxon>Paraneoptera</taxon>
        <taxon>Hemiptera</taxon>
        <taxon>Sternorrhyncha</taxon>
        <taxon>Psylloidea</taxon>
        <taxon>Psyllidae</taxon>
        <taxon>Psyllinae</taxon>
        <taxon>Cacopsylla</taxon>
    </lineage>
</organism>
<dbReference type="EMBL" id="HBUF01292732">
    <property type="protein sequence ID" value="CAG6689542.1"/>
    <property type="molecule type" value="Transcribed_RNA"/>
</dbReference>
<dbReference type="EMBL" id="HBUF01292730">
    <property type="protein sequence ID" value="CAG6689540.1"/>
    <property type="molecule type" value="Transcribed_RNA"/>
</dbReference>
<protein>
    <submittedName>
        <fullName evidence="2">Uncharacterized protein</fullName>
    </submittedName>
</protein>
<reference evidence="2" key="1">
    <citation type="submission" date="2021-05" db="EMBL/GenBank/DDBJ databases">
        <authorList>
            <person name="Alioto T."/>
            <person name="Alioto T."/>
            <person name="Gomez Garrido J."/>
        </authorList>
    </citation>
    <scope>NUCLEOTIDE SEQUENCE</scope>
</reference>